<evidence type="ECO:0000313" key="5">
    <source>
        <dbReference type="Proteomes" id="UP000078507"/>
    </source>
</evidence>
<dbReference type="InterPro" id="IPR050832">
    <property type="entry name" value="Bact_Acetyltransf"/>
</dbReference>
<dbReference type="PANTHER" id="PTHR43877">
    <property type="entry name" value="AMINOALKYLPHOSPHONATE N-ACETYLTRANSFERASE-RELATED-RELATED"/>
    <property type="match status" value="1"/>
</dbReference>
<keyword evidence="2" id="KW-0012">Acyltransferase</keyword>
<gene>
    <name evidence="4" type="ORF">ATB98_27000</name>
</gene>
<dbReference type="GO" id="GO:0016747">
    <property type="term" value="F:acyltransferase activity, transferring groups other than amino-acyl groups"/>
    <property type="evidence" value="ECO:0007669"/>
    <property type="project" value="InterPro"/>
</dbReference>
<evidence type="ECO:0000256" key="2">
    <source>
        <dbReference type="ARBA" id="ARBA00023315"/>
    </source>
</evidence>
<keyword evidence="5" id="KW-1185">Reference proteome</keyword>
<keyword evidence="1 4" id="KW-0808">Transferase</keyword>
<dbReference type="STRING" id="36856.ATB98_27000"/>
<dbReference type="Gene3D" id="3.40.630.30">
    <property type="match status" value="1"/>
</dbReference>
<evidence type="ECO:0000256" key="1">
    <source>
        <dbReference type="ARBA" id="ARBA00022679"/>
    </source>
</evidence>
<dbReference type="InterPro" id="IPR016181">
    <property type="entry name" value="Acyl_CoA_acyltransferase"/>
</dbReference>
<accession>A0A178YN56</accession>
<dbReference type="Pfam" id="PF00583">
    <property type="entry name" value="Acetyltransf_1"/>
    <property type="match status" value="1"/>
</dbReference>
<name>A0A178YN56_SINSA</name>
<dbReference type="PANTHER" id="PTHR43877:SF2">
    <property type="entry name" value="AMINOALKYLPHOSPHONATE N-ACETYLTRANSFERASE-RELATED"/>
    <property type="match status" value="1"/>
</dbReference>
<dbReference type="EMBL" id="LNQB01000058">
    <property type="protein sequence ID" value="OAP48980.1"/>
    <property type="molecule type" value="Genomic_DNA"/>
</dbReference>
<dbReference type="AlphaFoldDB" id="A0A178YN56"/>
<dbReference type="Proteomes" id="UP000078507">
    <property type="component" value="Unassembled WGS sequence"/>
</dbReference>
<evidence type="ECO:0000313" key="4">
    <source>
        <dbReference type="EMBL" id="OAP48980.1"/>
    </source>
</evidence>
<feature type="domain" description="N-acetyltransferase" evidence="3">
    <location>
        <begin position="2"/>
        <end position="158"/>
    </location>
</feature>
<dbReference type="OrthoDB" id="9811979at2"/>
<dbReference type="CDD" id="cd04301">
    <property type="entry name" value="NAT_SF"/>
    <property type="match status" value="1"/>
</dbReference>
<protein>
    <submittedName>
        <fullName evidence="4">Acetyltransferase</fullName>
    </submittedName>
</protein>
<dbReference type="SUPFAM" id="SSF55729">
    <property type="entry name" value="Acyl-CoA N-acyltransferases (Nat)"/>
    <property type="match status" value="1"/>
</dbReference>
<reference evidence="4 5" key="1">
    <citation type="submission" date="2015-11" db="EMBL/GenBank/DDBJ databases">
        <title>Ensifer anhuiense sp. nov., an effective nitrogen fixation bacterium with Glycine soja.</title>
        <authorList>
            <person name="Yan H."/>
            <person name="Chen W."/>
        </authorList>
    </citation>
    <scope>NUCLEOTIDE SEQUENCE [LARGE SCALE GENOMIC DNA]</scope>
    <source>
        <strain evidence="4 5">LMG 7837</strain>
    </source>
</reference>
<dbReference type="PROSITE" id="PS51186">
    <property type="entry name" value="GNAT"/>
    <property type="match status" value="1"/>
</dbReference>
<dbReference type="RefSeq" id="WP_066869873.1">
    <property type="nucleotide sequence ID" value="NZ_LNQB01000058.1"/>
</dbReference>
<evidence type="ECO:0000259" key="3">
    <source>
        <dbReference type="PROSITE" id="PS51186"/>
    </source>
</evidence>
<proteinExistence type="predicted"/>
<comment type="caution">
    <text evidence="4">The sequence shown here is derived from an EMBL/GenBank/DDBJ whole genome shotgun (WGS) entry which is preliminary data.</text>
</comment>
<dbReference type="InterPro" id="IPR000182">
    <property type="entry name" value="GNAT_dom"/>
</dbReference>
<organism evidence="4 5">
    <name type="scientific">Sinorhizobium saheli</name>
    <dbReference type="NCBI Taxonomy" id="36856"/>
    <lineage>
        <taxon>Bacteria</taxon>
        <taxon>Pseudomonadati</taxon>
        <taxon>Pseudomonadota</taxon>
        <taxon>Alphaproteobacteria</taxon>
        <taxon>Hyphomicrobiales</taxon>
        <taxon>Rhizobiaceae</taxon>
        <taxon>Sinorhizobium/Ensifer group</taxon>
        <taxon>Sinorhizobium</taxon>
    </lineage>
</organism>
<sequence>MVVVRHARQSEIDLLVEIGLKAWEKAIVGIGDVARMRGAAEQAFGNFLAEHWLSVLVVEDDHRVHGWAAREDLDDTISDLWIDPDVQGRGLGAILLAEVERRMAADGFDIAKAKTHAQNLSAVAFFQRAGYQVKWLSTAYSQKLDRDVEFIGLAKPLAREPVDQETASK</sequence>